<accession>A0ABX9KJJ3</accession>
<evidence type="ECO:0000256" key="1">
    <source>
        <dbReference type="ARBA" id="ARBA00022741"/>
    </source>
</evidence>
<dbReference type="Gene3D" id="1.10.10.160">
    <property type="match status" value="1"/>
</dbReference>
<keyword evidence="1" id="KW-0547">Nucleotide-binding</keyword>
<evidence type="ECO:0000313" key="6">
    <source>
        <dbReference type="EMBL" id="REI42499.1"/>
    </source>
</evidence>
<keyword evidence="2" id="KW-0378">Hydrolase</keyword>
<organism evidence="6 7">
    <name type="scientific">Psychrilyobacter piezotolerans</name>
    <dbReference type="NCBI Taxonomy" id="2293438"/>
    <lineage>
        <taxon>Bacteria</taxon>
        <taxon>Fusobacteriati</taxon>
        <taxon>Fusobacteriota</taxon>
        <taxon>Fusobacteriia</taxon>
        <taxon>Fusobacteriales</taxon>
        <taxon>Fusobacteriaceae</taxon>
        <taxon>Psychrilyobacter</taxon>
    </lineage>
</organism>
<dbReference type="Proteomes" id="UP000263486">
    <property type="component" value="Unassembled WGS sequence"/>
</dbReference>
<dbReference type="InterPro" id="IPR013986">
    <property type="entry name" value="DExx_box_DNA_helicase_dom_sf"/>
</dbReference>
<dbReference type="SUPFAM" id="SSF52540">
    <property type="entry name" value="P-loop containing nucleoside triphosphate hydrolases"/>
    <property type="match status" value="1"/>
</dbReference>
<dbReference type="Gene3D" id="3.40.50.300">
    <property type="entry name" value="P-loop containing nucleotide triphosphate hydrolases"/>
    <property type="match status" value="1"/>
</dbReference>
<keyword evidence="7" id="KW-1185">Reference proteome</keyword>
<keyword evidence="3" id="KW-0347">Helicase</keyword>
<evidence type="ECO:0000313" key="7">
    <source>
        <dbReference type="Proteomes" id="UP000263486"/>
    </source>
</evidence>
<proteinExistence type="predicted"/>
<dbReference type="RefSeq" id="WP_114641540.1">
    <property type="nucleotide sequence ID" value="NZ_JAACIO010000004.1"/>
</dbReference>
<evidence type="ECO:0000256" key="3">
    <source>
        <dbReference type="ARBA" id="ARBA00022806"/>
    </source>
</evidence>
<protein>
    <recommendedName>
        <fullName evidence="5">UvrD-like helicase ATP-binding domain-containing protein</fullName>
    </recommendedName>
</protein>
<name>A0ABX9KJJ3_9FUSO</name>
<evidence type="ECO:0000256" key="2">
    <source>
        <dbReference type="ARBA" id="ARBA00022801"/>
    </source>
</evidence>
<evidence type="ECO:0000259" key="5">
    <source>
        <dbReference type="Pfam" id="PF00580"/>
    </source>
</evidence>
<reference evidence="6 7" key="1">
    <citation type="submission" date="2018-08" db="EMBL/GenBank/DDBJ databases">
        <title>Draft genome sequence of Psychrilyobacter sp. strain SD5 isolated from Black Sea water.</title>
        <authorList>
            <person name="Yadav S."/>
            <person name="Villanueva L."/>
            <person name="Damste J.S.S."/>
        </authorList>
    </citation>
    <scope>NUCLEOTIDE SEQUENCE [LARGE SCALE GENOMIC DNA]</scope>
    <source>
        <strain evidence="6 7">SD5</strain>
    </source>
</reference>
<gene>
    <name evidence="6" type="ORF">DYH56_03840</name>
</gene>
<sequence>MKILIEGDTKSGKTTLLKKKYIQMINGGIDSQEILVLIANRMEAIKFKENLTLEYSGENRIYSYFGFVQHELNKFWPLILKKSKKIHKLNILPTFMTFEASQCLMGKTVEYYRKQGFLGELNISNEDISKKLLSNILDASLNNLVYTKIGDRLKSFGEVHRDELYDQMNIIIDKYMEKTLENGSFDYGTSIYLYNNFLLEDDFYLDNFKKNTSYLLVDSGEIGSIAEVDFIDRIKGYLKGFIITLNTDGPYGIHSYSKGYLEKTIIDSEYKRIKLDSRDIETHNFLNRLEKNIYSYETMDGLPNLHLDIENEYKSENNRKVIKKVLELLDDSVSPLDISVIVPQNDLVLEFALEKIGRERGFKYMNIGRNERLLDNPYAYILVISSILFYEFKEIDLNFDEIKVFFNLALGLDSIRSALLANYIGSRSRDRYRLINIDSQEIRKRIPQQNIEKYDKIRDIFNKVPKDIELYDFFEIIYIELIAGEEEFFKNIKGCRELIDSSKKFIETLHNFENIKDLNYEFIKFLRDGAKASESLIELDERLNGEYLSISTPYAYINSGRDSKYQIWTDIRNKNFIPDTKNILQNSWVLSKTWKGGRFSVEDQFYIEKINTMGILRRLMKSCHGDIYVYGSKYSSGSHGQGGLLYGGFKKIK</sequence>
<keyword evidence="4" id="KW-0067">ATP-binding</keyword>
<feature type="domain" description="UvrD-like helicase ATP-binding" evidence="5">
    <location>
        <begin position="4"/>
        <end position="218"/>
    </location>
</feature>
<dbReference type="EMBL" id="QUAJ01000004">
    <property type="protein sequence ID" value="REI42499.1"/>
    <property type="molecule type" value="Genomic_DNA"/>
</dbReference>
<dbReference type="InterPro" id="IPR027417">
    <property type="entry name" value="P-loop_NTPase"/>
</dbReference>
<evidence type="ECO:0000256" key="4">
    <source>
        <dbReference type="ARBA" id="ARBA00022840"/>
    </source>
</evidence>
<dbReference type="InterPro" id="IPR014016">
    <property type="entry name" value="UvrD-like_ATP-bd"/>
</dbReference>
<comment type="caution">
    <text evidence="6">The sequence shown here is derived from an EMBL/GenBank/DDBJ whole genome shotgun (WGS) entry which is preliminary data.</text>
</comment>
<dbReference type="Pfam" id="PF00580">
    <property type="entry name" value="UvrD-helicase"/>
    <property type="match status" value="1"/>
</dbReference>